<accession>A0AAX4JG00</accession>
<keyword evidence="2" id="KW-0812">Transmembrane</keyword>
<feature type="compositionally biased region" description="Basic residues" evidence="1">
    <location>
        <begin position="731"/>
        <end position="756"/>
    </location>
</feature>
<feature type="compositionally biased region" description="Basic residues" evidence="1">
    <location>
        <begin position="840"/>
        <end position="853"/>
    </location>
</feature>
<gene>
    <name evidence="4" type="ORF">VNE69_11089</name>
</gene>
<feature type="transmembrane region" description="Helical" evidence="2">
    <location>
        <begin position="891"/>
        <end position="915"/>
    </location>
</feature>
<evidence type="ECO:0000313" key="5">
    <source>
        <dbReference type="Proteomes" id="UP001334084"/>
    </source>
</evidence>
<evidence type="ECO:0000256" key="2">
    <source>
        <dbReference type="SAM" id="Phobius"/>
    </source>
</evidence>
<keyword evidence="5" id="KW-1185">Reference proteome</keyword>
<protein>
    <submittedName>
        <fullName evidence="4">SP-containing membrane protein</fullName>
    </submittedName>
</protein>
<dbReference type="AlphaFoldDB" id="A0AAX4JG00"/>
<keyword evidence="2" id="KW-0472">Membrane</keyword>
<keyword evidence="2" id="KW-1133">Transmembrane helix</keyword>
<evidence type="ECO:0000313" key="4">
    <source>
        <dbReference type="EMBL" id="WUR04923.1"/>
    </source>
</evidence>
<sequence>MIKRLYLILTTVFICLLFFNQSIAHIVKNKEMMTKTMDTYLSNMAEKHDDIDELRFSDQPEKSPITDVENFCHNNTELTTSFNLRNEHIIIQSPFANENKEITNNIDFVVLKHVCNKFFQLLLTKNEFNSRLRQIYLATNKTYSYPKNLEELFYISVKNYACNVELHPSIKILYFEYLKDFVAESFELIFILSSKKFQRSFLTPLEYERIWSDIDKCIEIKFYTNSEDKLEKMFDGIKYKKIVGNLQKLADRLNDQFYATNRAKNQMPSFLEYMSAATNGLSLLKYMSQISNKNNVLPTEMVMYDDHNNLRETTTRYSSVIDDNPYGYIANSNYDYSREPELPFDVQIKNNDNSTKVGKNEYSTIKSDIDSAADTIRIFHFDTTTKVDSSTETTKKSDEETATRKHLVSSTTDNHFSVITEVDTISSQYNNSFDRITTEENSTNMTRIKHEEKTAREIYTNSSTNDDLFGTTTKEEHSTYKTVKSSDDENTTEVNTLSSTIDDSFFKTTKKEDAANVTTKIYEEETTTETNKSVTINDFVYKAPEETISTTVLNVSSSEEILTDGFLTVVDFNTSVSPSPYIKINDANDDNFKTELPSTITTEINKIDKIKKSSYDENDKNNTQPIRYYLPDQNYNNQDPSIESGPKGPGLLSKVVKKVIDVGSDAVDAVEDIAVEAGGAIAKKGIRKVTKRIDKGMQAAKGALDAIGVGSDIGSGLQSIVKNEGNSKNFPIKKKSTGIQKQKTHGKYNLKSKKNSRQQSVEGTKKSARDKGGKTKNTDGKEEKKTKKPVKDKERKTKNTISKEEKKIKKPEKDKERKTKNTISKEEKKIKKPVRDKERKTKKPVKDKKRTAKKSGENNKKEKSDQYKMAKNKSKDFFSGIADVLKLNWKILTALLGFILPIIAVLCSCFGKTMFKCCSPKKKNIDEEKKELS</sequence>
<proteinExistence type="predicted"/>
<feature type="chain" id="PRO_5043433133" evidence="3">
    <location>
        <begin position="25"/>
        <end position="933"/>
    </location>
</feature>
<dbReference type="GeneID" id="90542763"/>
<dbReference type="RefSeq" id="XP_065331068.1">
    <property type="nucleotide sequence ID" value="XM_065474996.1"/>
</dbReference>
<dbReference type="KEGG" id="vnx:VNE69_11089"/>
<dbReference type="Proteomes" id="UP001334084">
    <property type="component" value="Chromosome 11"/>
</dbReference>
<feature type="compositionally biased region" description="Basic and acidic residues" evidence="1">
    <location>
        <begin position="854"/>
        <end position="869"/>
    </location>
</feature>
<name>A0AAX4JG00_9MICR</name>
<feature type="compositionally biased region" description="Basic and acidic residues" evidence="1">
    <location>
        <begin position="763"/>
        <end position="839"/>
    </location>
</feature>
<feature type="signal peptide" evidence="3">
    <location>
        <begin position="1"/>
        <end position="24"/>
    </location>
</feature>
<feature type="region of interest" description="Disordered" evidence="1">
    <location>
        <begin position="723"/>
        <end position="869"/>
    </location>
</feature>
<evidence type="ECO:0000256" key="1">
    <source>
        <dbReference type="SAM" id="MobiDB-lite"/>
    </source>
</evidence>
<organism evidence="4 5">
    <name type="scientific">Vairimorpha necatrix</name>
    <dbReference type="NCBI Taxonomy" id="6039"/>
    <lineage>
        <taxon>Eukaryota</taxon>
        <taxon>Fungi</taxon>
        <taxon>Fungi incertae sedis</taxon>
        <taxon>Microsporidia</taxon>
        <taxon>Nosematidae</taxon>
        <taxon>Vairimorpha</taxon>
    </lineage>
</organism>
<keyword evidence="3" id="KW-0732">Signal</keyword>
<dbReference type="EMBL" id="CP142736">
    <property type="protein sequence ID" value="WUR04923.1"/>
    <property type="molecule type" value="Genomic_DNA"/>
</dbReference>
<evidence type="ECO:0000256" key="3">
    <source>
        <dbReference type="SAM" id="SignalP"/>
    </source>
</evidence>
<reference evidence="4" key="1">
    <citation type="journal article" date="2024" name="BMC Genomics">
        <title>Functional annotation of a divergent genome using sequence and structure-based similarity.</title>
        <authorList>
            <person name="Svedberg D."/>
            <person name="Winiger R.R."/>
            <person name="Berg A."/>
            <person name="Sharma H."/>
            <person name="Tellgren-Roth C."/>
            <person name="Debrunner-Vossbrinck B.A."/>
            <person name="Vossbrinck C.R."/>
            <person name="Barandun J."/>
        </authorList>
    </citation>
    <scope>NUCLEOTIDE SEQUENCE</scope>
    <source>
        <strain evidence="4">Illinois isolate</strain>
    </source>
</reference>